<sequence>MAESDGISQLLSASDLARLSRLHLSSRFTVEGSIAGAHRSQLKGVSVEFADYRQYVAGDDPKHIDWRVFGRNERLYLRQYEEETSLRVHLIVDGSNSMSYAHGKVSKYRFAASCAAALAYITVHQQDAVGLALFDESCRAVIPPHGGAEQLRIICRQLAQHQPAAKTDMAATLHHLAEQAKRRGVVIIFSDLFDDCDKLKAALAHFRRRRHDVIVYQVLDRAELDFPFREVGAFEDLESGERIVTSPKDIRASYQEAIEEFLYRCRQVCAGLDVEHVMALSDQEPVDLVVRHLHQRALAGR</sequence>
<reference evidence="2" key="1">
    <citation type="submission" date="2023-07" db="EMBL/GenBank/DDBJ databases">
        <title>Genomic Encyclopedia of Type Strains, Phase IV (KMG-IV): sequencing the most valuable type-strain genomes for metagenomic binning, comparative biology and taxonomic classification.</title>
        <authorList>
            <person name="Goeker M."/>
        </authorList>
    </citation>
    <scope>NUCLEOTIDE SEQUENCE</scope>
    <source>
        <strain evidence="2">DSM 24202</strain>
    </source>
</reference>
<dbReference type="EMBL" id="JAUSVL010000001">
    <property type="protein sequence ID" value="MDQ0291196.1"/>
    <property type="molecule type" value="Genomic_DNA"/>
</dbReference>
<evidence type="ECO:0000259" key="1">
    <source>
        <dbReference type="SMART" id="SM00327"/>
    </source>
</evidence>
<dbReference type="RefSeq" id="WP_307263634.1">
    <property type="nucleotide sequence ID" value="NZ_JAUSVL010000001.1"/>
</dbReference>
<evidence type="ECO:0000313" key="2">
    <source>
        <dbReference type="EMBL" id="MDQ0291196.1"/>
    </source>
</evidence>
<accession>A0AAE3VIU4</accession>
<evidence type="ECO:0000313" key="3">
    <source>
        <dbReference type="Proteomes" id="UP001238163"/>
    </source>
</evidence>
<dbReference type="PANTHER" id="PTHR33608">
    <property type="entry name" value="BLL2464 PROTEIN"/>
    <property type="match status" value="1"/>
</dbReference>
<dbReference type="Gene3D" id="3.40.50.410">
    <property type="entry name" value="von Willebrand factor, type A domain"/>
    <property type="match status" value="1"/>
</dbReference>
<dbReference type="InterPro" id="IPR002035">
    <property type="entry name" value="VWF_A"/>
</dbReference>
<name>A0AAE3VIU4_9BACT</name>
<dbReference type="InterPro" id="IPR036465">
    <property type="entry name" value="vWFA_dom_sf"/>
</dbReference>
<comment type="caution">
    <text evidence="2">The sequence shown here is derived from an EMBL/GenBank/DDBJ whole genome shotgun (WGS) entry which is preliminary data.</text>
</comment>
<gene>
    <name evidence="2" type="ORF">J3R75_003303</name>
</gene>
<dbReference type="SMART" id="SM00327">
    <property type="entry name" value="VWA"/>
    <property type="match status" value="1"/>
</dbReference>
<feature type="domain" description="VWFA" evidence="1">
    <location>
        <begin position="85"/>
        <end position="258"/>
    </location>
</feature>
<proteinExistence type="predicted"/>
<protein>
    <submittedName>
        <fullName evidence="2">Uncharacterized protein (DUF58 family)</fullName>
    </submittedName>
</protein>
<organism evidence="2 3">
    <name type="scientific">Oligosphaera ethanolica</name>
    <dbReference type="NCBI Taxonomy" id="760260"/>
    <lineage>
        <taxon>Bacteria</taxon>
        <taxon>Pseudomonadati</taxon>
        <taxon>Lentisphaerota</taxon>
        <taxon>Oligosphaeria</taxon>
        <taxon>Oligosphaerales</taxon>
        <taxon>Oligosphaeraceae</taxon>
        <taxon>Oligosphaera</taxon>
    </lineage>
</organism>
<dbReference type="AlphaFoldDB" id="A0AAE3VIU4"/>
<dbReference type="Proteomes" id="UP001238163">
    <property type="component" value="Unassembled WGS sequence"/>
</dbReference>
<dbReference type="SUPFAM" id="SSF53300">
    <property type="entry name" value="vWA-like"/>
    <property type="match status" value="1"/>
</dbReference>
<dbReference type="Pfam" id="PF01882">
    <property type="entry name" value="DUF58"/>
    <property type="match status" value="1"/>
</dbReference>
<dbReference type="InterPro" id="IPR002881">
    <property type="entry name" value="DUF58"/>
</dbReference>
<keyword evidence="3" id="KW-1185">Reference proteome</keyword>
<dbReference type="PANTHER" id="PTHR33608:SF7">
    <property type="entry name" value="DUF58 DOMAIN-CONTAINING PROTEIN"/>
    <property type="match status" value="1"/>
</dbReference>